<evidence type="ECO:0000313" key="5">
    <source>
        <dbReference type="EMBL" id="QNN68838.1"/>
    </source>
</evidence>
<name>A0A7G9SLW3_9GAMM</name>
<dbReference type="KEGG" id="tcn:H9L16_08790"/>
<dbReference type="SUPFAM" id="SSF56935">
    <property type="entry name" value="Porins"/>
    <property type="match status" value="1"/>
</dbReference>
<dbReference type="GO" id="GO:0015920">
    <property type="term" value="P:lipopolysaccharide transport"/>
    <property type="evidence" value="ECO:0007669"/>
    <property type="project" value="InterPro"/>
</dbReference>
<keyword evidence="2" id="KW-0472">Membrane</keyword>
<feature type="region of interest" description="Disordered" evidence="3">
    <location>
        <begin position="770"/>
        <end position="790"/>
    </location>
</feature>
<dbReference type="InterPro" id="IPR050218">
    <property type="entry name" value="LptD"/>
</dbReference>
<accession>A0A7G9SLW3</accession>
<dbReference type="HAMAP" id="MF_01411">
    <property type="entry name" value="LPS_assembly_LptD"/>
    <property type="match status" value="1"/>
</dbReference>
<comment type="subcellular location">
    <subcellularLocation>
        <location evidence="2">Cell outer membrane</location>
    </subcellularLocation>
</comment>
<evidence type="ECO:0000256" key="2">
    <source>
        <dbReference type="HAMAP-Rule" id="MF_01411"/>
    </source>
</evidence>
<dbReference type="InterPro" id="IPR007543">
    <property type="entry name" value="LptD_C"/>
</dbReference>
<comment type="caution">
    <text evidence="2">Lacks conserved residue(s) required for the propagation of feature annotation.</text>
</comment>
<keyword evidence="2" id="KW-0732">Signal</keyword>
<sequence length="790" mass="88044" precursor="true">MKPSVCPWGALPASLSSVCPPTGSPVRPVLRLLPLPLCIAFSLHAHAADDPPNWGLCPVQDVVKPFVEAQATPEGIHIDNTDQSTDIEGDALSGTEANPVFQGNVTMRRGDQFMGADQITFDKEADRYTAEGSIRYQGSGLRMVADRAEGNQGSETHVIHDLDYQLLSRRGNGGADSVTLAGELGTLRGATYSTCPPDARQWELRARQIDIDTEEGMAVARGATLRVGKVPVLYMPWFMFPTDERRRTGLLFPSISNSSRNGFDYRQPIYLNLAPNYDVTLNPRLMTSRGVQMGAQFRYLVEGGQGVLEGTYMPDDDLRDRDRSLIRYQAYQNLTPHWQARANLNWISDSRYYEDFSNSLDGLSQTSAYSAIGVYGRGQGWNAGVTADHWQLADFTLTEAALPFSRLPRAYVNWEQRLAGVLVGGIGAEAVRFQHESFDAGSRIDLKPWISLPLEGNSWFLRPTAAYRYTGYSLDEGARAPGGSSSPSRGQSILSLDAGLFFDRDTTVKGKHYLQTIEPRLFYLNVPYADQSDMPQFDTQPLTFSWGQLFRDNRYSGADRQADAHQLTLAVSTRMIRQSDGRERFSASLGQIRYFDESRVRLPGEPITEKGRSAWVADANYAPTDRWTIGASYQWDPKFSRTDLASVRARYLLPDDGVFNVGYRYRRSLLEQVDVAFLYPISASWSVVGRYYHSLYDDKAMETMAGVQWDSCCVAVRLVGRRYVHNRAGDLSNALMFEIELKGLGSAGQDTRRALRRSILGYNRDDLYLVPPQTATGQPTPPDSAADTLP</sequence>
<feature type="signal peptide" evidence="2">
    <location>
        <begin position="1"/>
        <end position="47"/>
    </location>
</feature>
<dbReference type="GO" id="GO:0009279">
    <property type="term" value="C:cell outer membrane"/>
    <property type="evidence" value="ECO:0007669"/>
    <property type="project" value="UniProtKB-SubCell"/>
</dbReference>
<dbReference type="GO" id="GO:1990351">
    <property type="term" value="C:transporter complex"/>
    <property type="evidence" value="ECO:0007669"/>
    <property type="project" value="TreeGrafter"/>
</dbReference>
<evidence type="ECO:0000256" key="1">
    <source>
        <dbReference type="ARBA" id="ARBA00023237"/>
    </source>
</evidence>
<keyword evidence="6" id="KW-1185">Reference proteome</keyword>
<evidence type="ECO:0000256" key="3">
    <source>
        <dbReference type="SAM" id="MobiDB-lite"/>
    </source>
</evidence>
<keyword evidence="1 2" id="KW-0998">Cell outer membrane</keyword>
<dbReference type="PANTHER" id="PTHR30189">
    <property type="entry name" value="LPS-ASSEMBLY PROTEIN"/>
    <property type="match status" value="1"/>
</dbReference>
<dbReference type="GO" id="GO:0043165">
    <property type="term" value="P:Gram-negative-bacterium-type cell outer membrane assembly"/>
    <property type="evidence" value="ECO:0007669"/>
    <property type="project" value="UniProtKB-UniRule"/>
</dbReference>
<reference evidence="5 6" key="1">
    <citation type="submission" date="2020-08" db="EMBL/GenBank/DDBJ databases">
        <title>Genome sequence of Thermomonas carbonis KCTC 42013T.</title>
        <authorList>
            <person name="Hyun D.-W."/>
            <person name="Bae J.-W."/>
        </authorList>
    </citation>
    <scope>NUCLEOTIDE SEQUENCE [LARGE SCALE GENOMIC DNA]</scope>
    <source>
        <strain evidence="5 6">KCTC 42013</strain>
    </source>
</reference>
<feature type="chain" id="PRO_5029063478" description="LPS-assembly protein LptD" evidence="2">
    <location>
        <begin position="48"/>
        <end position="790"/>
    </location>
</feature>
<proteinExistence type="inferred from homology"/>
<feature type="domain" description="LptD C-terminal" evidence="4">
    <location>
        <begin position="322"/>
        <end position="685"/>
    </location>
</feature>
<dbReference type="EMBL" id="CP060719">
    <property type="protein sequence ID" value="QNN68838.1"/>
    <property type="molecule type" value="Genomic_DNA"/>
</dbReference>
<organism evidence="5 6">
    <name type="scientific">Thermomonas carbonis</name>
    <dbReference type="NCBI Taxonomy" id="1463158"/>
    <lineage>
        <taxon>Bacteria</taxon>
        <taxon>Pseudomonadati</taxon>
        <taxon>Pseudomonadota</taxon>
        <taxon>Gammaproteobacteria</taxon>
        <taxon>Lysobacterales</taxon>
        <taxon>Lysobacteraceae</taxon>
        <taxon>Thermomonas</taxon>
    </lineage>
</organism>
<protein>
    <recommendedName>
        <fullName evidence="2">LPS-assembly protein LptD</fullName>
    </recommendedName>
</protein>
<evidence type="ECO:0000259" key="4">
    <source>
        <dbReference type="Pfam" id="PF04453"/>
    </source>
</evidence>
<gene>
    <name evidence="2 5" type="primary">lptD</name>
    <name evidence="5" type="ORF">H9L16_08790</name>
</gene>
<comment type="similarity">
    <text evidence="2">Belongs to the LptD family.</text>
</comment>
<comment type="subunit">
    <text evidence="2">Component of the lipopolysaccharide transport and assembly complex. Interacts with LptE and LptA.</text>
</comment>
<dbReference type="Proteomes" id="UP000515804">
    <property type="component" value="Chromosome"/>
</dbReference>
<evidence type="ECO:0000313" key="6">
    <source>
        <dbReference type="Proteomes" id="UP000515804"/>
    </source>
</evidence>
<comment type="function">
    <text evidence="2">Together with LptE, is involved in the assembly of lipopolysaccharide (LPS) at the surface of the outer membrane.</text>
</comment>
<dbReference type="Pfam" id="PF04453">
    <property type="entry name" value="LptD"/>
    <property type="match status" value="1"/>
</dbReference>
<dbReference type="PANTHER" id="PTHR30189:SF1">
    <property type="entry name" value="LPS-ASSEMBLY PROTEIN LPTD"/>
    <property type="match status" value="1"/>
</dbReference>
<dbReference type="InterPro" id="IPR020889">
    <property type="entry name" value="LipoPS_assembly_LptD"/>
</dbReference>
<dbReference type="AlphaFoldDB" id="A0A7G9SLW3"/>